<feature type="region of interest" description="Disordered" evidence="2">
    <location>
        <begin position="684"/>
        <end position="714"/>
    </location>
</feature>
<dbReference type="InterPro" id="IPR001466">
    <property type="entry name" value="Beta-lactam-related"/>
</dbReference>
<feature type="domain" description="Beta-lactamase-related" evidence="4">
    <location>
        <begin position="99"/>
        <end position="436"/>
    </location>
</feature>
<evidence type="ECO:0000256" key="1">
    <source>
        <dbReference type="ARBA" id="ARBA00038215"/>
    </source>
</evidence>
<gene>
    <name evidence="5" type="ORF">H1R20_g12354</name>
</gene>
<dbReference type="SUPFAM" id="SSF56601">
    <property type="entry name" value="beta-lactamase/transpeptidase-like"/>
    <property type="match status" value="1"/>
</dbReference>
<dbReference type="PANTHER" id="PTHR46825">
    <property type="entry name" value="D-ALANYL-D-ALANINE-CARBOXYPEPTIDASE/ENDOPEPTIDASE AMPH"/>
    <property type="match status" value="1"/>
</dbReference>
<feature type="signal peptide" evidence="3">
    <location>
        <begin position="1"/>
        <end position="20"/>
    </location>
</feature>
<name>A0A9W8IXJ7_9AGAR</name>
<evidence type="ECO:0000259" key="4">
    <source>
        <dbReference type="Pfam" id="PF00144"/>
    </source>
</evidence>
<proteinExistence type="inferred from homology"/>
<evidence type="ECO:0000313" key="5">
    <source>
        <dbReference type="EMBL" id="KAJ2924736.1"/>
    </source>
</evidence>
<comment type="similarity">
    <text evidence="1">Belongs to the peptidase S12 family.</text>
</comment>
<organism evidence="5 6">
    <name type="scientific">Candolleomyces eurysporus</name>
    <dbReference type="NCBI Taxonomy" id="2828524"/>
    <lineage>
        <taxon>Eukaryota</taxon>
        <taxon>Fungi</taxon>
        <taxon>Dikarya</taxon>
        <taxon>Basidiomycota</taxon>
        <taxon>Agaricomycotina</taxon>
        <taxon>Agaricomycetes</taxon>
        <taxon>Agaricomycetidae</taxon>
        <taxon>Agaricales</taxon>
        <taxon>Agaricineae</taxon>
        <taxon>Psathyrellaceae</taxon>
        <taxon>Candolleomyces</taxon>
    </lineage>
</organism>
<dbReference type="PANTHER" id="PTHR46825:SF15">
    <property type="entry name" value="BETA-LACTAMASE-RELATED DOMAIN-CONTAINING PROTEIN"/>
    <property type="match status" value="1"/>
</dbReference>
<keyword evidence="3" id="KW-0732">Signal</keyword>
<dbReference type="OrthoDB" id="5946976at2759"/>
<evidence type="ECO:0000313" key="6">
    <source>
        <dbReference type="Proteomes" id="UP001140091"/>
    </source>
</evidence>
<comment type="caution">
    <text evidence="5">The sequence shown here is derived from an EMBL/GenBank/DDBJ whole genome shotgun (WGS) entry which is preliminary data.</text>
</comment>
<dbReference type="Proteomes" id="UP001140091">
    <property type="component" value="Unassembled WGS sequence"/>
</dbReference>
<dbReference type="EMBL" id="JANBPK010001207">
    <property type="protein sequence ID" value="KAJ2924736.1"/>
    <property type="molecule type" value="Genomic_DNA"/>
</dbReference>
<dbReference type="InterPro" id="IPR012338">
    <property type="entry name" value="Beta-lactam/transpept-like"/>
</dbReference>
<feature type="non-terminal residue" evidence="5">
    <location>
        <position position="714"/>
    </location>
</feature>
<sequence length="714" mass="78982">MKERTSLLILVASCSVLSHALLFHPHETLYSLSFPLGFVTASPSAALGATRGPRNRSQPLISNGTSTYVNNLIEEWNSTGLSLAAVQRDDSVTDPEHPGWSIEFGSYGTTSLSTGAPITPDTLFAIASNSKLFLSISVGLLISNKTLAEEFLQRNGVELGWKTKLVDILGPELWRTYNEDTQRGATIEDLCVHRTGLPRHDYSGFQRSGGVREMISKLRYLRPSATFRDTFQYSNLMYETLSYLPVALLNQPYQSYVAQHIFHPLNMSSTTFSVAQAEKSGKLAEGHLASDRDFSRGLNGTLKPIVPYWFRPGEERTWAGAGGVISSARDLATWTAMLLNEGKHPYTNKTVVPKEVLDYVTTGRMVMAGKGQFPDTSPLMYGPAQFVYSYRGIPILEHGGNNPGFKSQLARVPSHNLGIVSLSNDGETGGFVAEAAKWRVIDELVFGAGGNGEERYVDWTSRYHEIWDGYKTKKQDAAIPPPSPRRHPTKGFEELGRRKFSHEAYGELVPCLVPKTLSVQDDGSQLYSENSQYPLALSPLPSTAPTSFVENPHTNCSSILSQRSTRRILDAAFSSIPIPPTTYILPFPRSFSTHLLLRHWSENLFNVSVVWNNADIREEGFHSSRLSGRASENVDRGGDDQGDLVIGLDETFTVEWVHSNDSEKHGRQQENVGRKKVQEGLAFKGGFWGKEGPDAKEPSGKGREGAEVWFELDV</sequence>
<feature type="chain" id="PRO_5040888744" description="Beta-lactamase-related domain-containing protein" evidence="3">
    <location>
        <begin position="21"/>
        <end position="714"/>
    </location>
</feature>
<accession>A0A9W8IXJ7</accession>
<reference evidence="5" key="1">
    <citation type="submission" date="2022-06" db="EMBL/GenBank/DDBJ databases">
        <title>Genome Sequence of Candolleomyces eurysporus.</title>
        <authorList>
            <person name="Buettner E."/>
        </authorList>
    </citation>
    <scope>NUCLEOTIDE SEQUENCE</scope>
    <source>
        <strain evidence="5">VTCC 930004</strain>
    </source>
</reference>
<dbReference type="AlphaFoldDB" id="A0A9W8IXJ7"/>
<keyword evidence="6" id="KW-1185">Reference proteome</keyword>
<protein>
    <recommendedName>
        <fullName evidence="4">Beta-lactamase-related domain-containing protein</fullName>
    </recommendedName>
</protein>
<evidence type="ECO:0000256" key="3">
    <source>
        <dbReference type="SAM" id="SignalP"/>
    </source>
</evidence>
<evidence type="ECO:0000256" key="2">
    <source>
        <dbReference type="SAM" id="MobiDB-lite"/>
    </source>
</evidence>
<dbReference type="InterPro" id="IPR050491">
    <property type="entry name" value="AmpC-like"/>
</dbReference>
<dbReference type="Pfam" id="PF00144">
    <property type="entry name" value="Beta-lactamase"/>
    <property type="match status" value="1"/>
</dbReference>
<dbReference type="Gene3D" id="3.40.710.10">
    <property type="entry name" value="DD-peptidase/beta-lactamase superfamily"/>
    <property type="match status" value="1"/>
</dbReference>
<feature type="compositionally biased region" description="Basic and acidic residues" evidence="2">
    <location>
        <begin position="691"/>
        <end position="706"/>
    </location>
</feature>